<dbReference type="EMBL" id="SNYJ01000003">
    <property type="protein sequence ID" value="TDQ41425.1"/>
    <property type="molecule type" value="Genomic_DNA"/>
</dbReference>
<dbReference type="Gene3D" id="3.30.530.20">
    <property type="match status" value="1"/>
</dbReference>
<organism evidence="1 2">
    <name type="scientific">Aureibacillus halotolerans</name>
    <dbReference type="NCBI Taxonomy" id="1508390"/>
    <lineage>
        <taxon>Bacteria</taxon>
        <taxon>Bacillati</taxon>
        <taxon>Bacillota</taxon>
        <taxon>Bacilli</taxon>
        <taxon>Bacillales</taxon>
        <taxon>Bacillaceae</taxon>
        <taxon>Aureibacillus</taxon>
    </lineage>
</organism>
<reference evidence="1 2" key="1">
    <citation type="submission" date="2019-03" db="EMBL/GenBank/DDBJ databases">
        <title>Genomic Encyclopedia of Type Strains, Phase IV (KMG-IV): sequencing the most valuable type-strain genomes for metagenomic binning, comparative biology and taxonomic classification.</title>
        <authorList>
            <person name="Goeker M."/>
        </authorList>
    </citation>
    <scope>NUCLEOTIDE SEQUENCE [LARGE SCALE GENOMIC DNA]</scope>
    <source>
        <strain evidence="1 2">DSM 28697</strain>
    </source>
</reference>
<dbReference type="AlphaFoldDB" id="A0A4R6U9R0"/>
<dbReference type="CDD" id="cd07812">
    <property type="entry name" value="SRPBCC"/>
    <property type="match status" value="1"/>
</dbReference>
<dbReference type="OrthoDB" id="880456at2"/>
<dbReference type="RefSeq" id="WP_133579306.1">
    <property type="nucleotide sequence ID" value="NZ_SNYJ01000003.1"/>
</dbReference>
<comment type="caution">
    <text evidence="1">The sequence shown here is derived from an EMBL/GenBank/DDBJ whole genome shotgun (WGS) entry which is preliminary data.</text>
</comment>
<evidence type="ECO:0000313" key="1">
    <source>
        <dbReference type="EMBL" id="TDQ41425.1"/>
    </source>
</evidence>
<dbReference type="Proteomes" id="UP000295632">
    <property type="component" value="Unassembled WGS sequence"/>
</dbReference>
<protein>
    <recommendedName>
        <fullName evidence="3">Polyketide cyclase/dehydrase/lipid transport protein</fullName>
    </recommendedName>
</protein>
<keyword evidence="2" id="KW-1185">Reference proteome</keyword>
<evidence type="ECO:0008006" key="3">
    <source>
        <dbReference type="Google" id="ProtNLM"/>
    </source>
</evidence>
<gene>
    <name evidence="1" type="ORF">EV213_1032</name>
</gene>
<evidence type="ECO:0000313" key="2">
    <source>
        <dbReference type="Proteomes" id="UP000295632"/>
    </source>
</evidence>
<sequence length="134" mass="15538">MPSFSQSSTINVAIKRSTDEVYEYAFDLDNFPEWVSFCTSIRKENETWVMETTYGSMKIKITERNGFGVIDHYVSPAPDMVMYDAMRILPNGIHSEVFMTVFQGDWMSDEDYQQAIEMSKEDLHNLKSIMEGSF</sequence>
<dbReference type="InterPro" id="IPR023393">
    <property type="entry name" value="START-like_dom_sf"/>
</dbReference>
<name>A0A4R6U9R0_9BACI</name>
<dbReference type="SUPFAM" id="SSF55961">
    <property type="entry name" value="Bet v1-like"/>
    <property type="match status" value="1"/>
</dbReference>
<accession>A0A4R6U9R0</accession>
<proteinExistence type="predicted"/>